<reference evidence="4" key="2">
    <citation type="journal article" date="2021" name="PeerJ">
        <title>Extensive microbial diversity within the chicken gut microbiome revealed by metagenomics and culture.</title>
        <authorList>
            <person name="Gilroy R."/>
            <person name="Ravi A."/>
            <person name="Getino M."/>
            <person name="Pursley I."/>
            <person name="Horton D.L."/>
            <person name="Alikhan N.F."/>
            <person name="Baker D."/>
            <person name="Gharbi K."/>
            <person name="Hall N."/>
            <person name="Watson M."/>
            <person name="Adriaenssens E.M."/>
            <person name="Foster-Nyarko E."/>
            <person name="Jarju S."/>
            <person name="Secka A."/>
            <person name="Antonio M."/>
            <person name="Oren A."/>
            <person name="Chaudhuri R.R."/>
            <person name="La Ragione R."/>
            <person name="Hildebrand F."/>
            <person name="Pallen M.J."/>
        </authorList>
    </citation>
    <scope>NUCLEOTIDE SEQUENCE</scope>
    <source>
        <strain evidence="4">ChiSxjej1B13-7041</strain>
    </source>
</reference>
<evidence type="ECO:0000256" key="2">
    <source>
        <dbReference type="SAM" id="MobiDB-lite"/>
    </source>
</evidence>
<feature type="compositionally biased region" description="Basic and acidic residues" evidence="2">
    <location>
        <begin position="134"/>
        <end position="147"/>
    </location>
</feature>
<dbReference type="PROSITE" id="PS50005">
    <property type="entry name" value="TPR"/>
    <property type="match status" value="1"/>
</dbReference>
<gene>
    <name evidence="4" type="ORF">IAB98_10555</name>
</gene>
<feature type="domain" description="NAD glycohydrolase translocation F5/8 type C" evidence="3">
    <location>
        <begin position="598"/>
        <end position="759"/>
    </location>
</feature>
<feature type="region of interest" description="Disordered" evidence="2">
    <location>
        <begin position="124"/>
        <end position="147"/>
    </location>
</feature>
<dbReference type="EMBL" id="DVHU01000094">
    <property type="protein sequence ID" value="HIR93844.1"/>
    <property type="molecule type" value="Genomic_DNA"/>
</dbReference>
<evidence type="ECO:0000256" key="1">
    <source>
        <dbReference type="PROSITE-ProRule" id="PRU00339"/>
    </source>
</evidence>
<dbReference type="AlphaFoldDB" id="A0A9D1ELL9"/>
<feature type="repeat" description="TPR" evidence="1">
    <location>
        <begin position="40"/>
        <end position="73"/>
    </location>
</feature>
<evidence type="ECO:0000313" key="4">
    <source>
        <dbReference type="EMBL" id="HIR93844.1"/>
    </source>
</evidence>
<dbReference type="InterPro" id="IPR057561">
    <property type="entry name" value="NADase_transloc"/>
</dbReference>
<reference evidence="4" key="1">
    <citation type="submission" date="2020-10" db="EMBL/GenBank/DDBJ databases">
        <authorList>
            <person name="Gilroy R."/>
        </authorList>
    </citation>
    <scope>NUCLEOTIDE SEQUENCE</scope>
    <source>
        <strain evidence="4">ChiSxjej1B13-7041</strain>
    </source>
</reference>
<keyword evidence="1" id="KW-0802">TPR repeat</keyword>
<name>A0A9D1ELL9_9FIRM</name>
<feature type="compositionally biased region" description="Acidic residues" evidence="2">
    <location>
        <begin position="124"/>
        <end position="133"/>
    </location>
</feature>
<dbReference type="InterPro" id="IPR019734">
    <property type="entry name" value="TPR_rpt"/>
</dbReference>
<dbReference type="Pfam" id="PF25302">
    <property type="entry name" value="NADase_transloc"/>
    <property type="match status" value="1"/>
</dbReference>
<evidence type="ECO:0000313" key="5">
    <source>
        <dbReference type="Proteomes" id="UP000886841"/>
    </source>
</evidence>
<dbReference type="NCBIfam" id="NF047619">
    <property type="entry name" value="NADase_discoid"/>
    <property type="match status" value="1"/>
</dbReference>
<dbReference type="SUPFAM" id="SSF49785">
    <property type="entry name" value="Galactose-binding domain-like"/>
    <property type="match status" value="1"/>
</dbReference>
<organism evidence="4 5">
    <name type="scientific">Candidatus Egerieimonas intestinavium</name>
    <dbReference type="NCBI Taxonomy" id="2840777"/>
    <lineage>
        <taxon>Bacteria</taxon>
        <taxon>Bacillati</taxon>
        <taxon>Bacillota</taxon>
        <taxon>Clostridia</taxon>
        <taxon>Lachnospirales</taxon>
        <taxon>Lachnospiraceae</taxon>
        <taxon>Lachnospiraceae incertae sedis</taxon>
        <taxon>Candidatus Egerieimonas</taxon>
    </lineage>
</organism>
<dbReference type="InterPro" id="IPR011990">
    <property type="entry name" value="TPR-like_helical_dom_sf"/>
</dbReference>
<dbReference type="Gene3D" id="2.60.120.260">
    <property type="entry name" value="Galactose-binding domain-like"/>
    <property type="match status" value="1"/>
</dbReference>
<comment type="caution">
    <text evidence="4">The sequence shown here is derived from an EMBL/GenBank/DDBJ whole genome shotgun (WGS) entry which is preliminary data.</text>
</comment>
<dbReference type="SUPFAM" id="SSF48452">
    <property type="entry name" value="TPR-like"/>
    <property type="match status" value="1"/>
</dbReference>
<dbReference type="Proteomes" id="UP000886841">
    <property type="component" value="Unassembled WGS sequence"/>
</dbReference>
<dbReference type="InterPro" id="IPR008979">
    <property type="entry name" value="Galactose-bd-like_sf"/>
</dbReference>
<protein>
    <recommendedName>
        <fullName evidence="3">NAD glycohydrolase translocation F5/8 type C domain-containing protein</fullName>
    </recommendedName>
</protein>
<evidence type="ECO:0000259" key="3">
    <source>
        <dbReference type="Pfam" id="PF25302"/>
    </source>
</evidence>
<proteinExistence type="predicted"/>
<accession>A0A9D1ELL9</accession>
<dbReference type="Gene3D" id="1.25.40.10">
    <property type="entry name" value="Tetratricopeptide repeat domain"/>
    <property type="match status" value="1"/>
</dbReference>
<sequence>MKSNKKKVRAAMSAVLAVLCLLLAAGAVWLGLNISREKRYEKQISLGDKYLEELDYENAKISYENAIEISEKKAVGYVKLAVLYIETGDYEAALETVEKGEEKSAADQRFDKIKDTIFQKAPELLEENEDDGTKEDQDSREEEKREMDWEQAFSSTLLGQLPLLGADALNYTVADGNTLHQQEGLISAQQVKLEDKLYLACFYIKPGDNGEAPANELHFALYEGENDFSLLGESQLELQSGFGGSYIRSQSLGVFYREEDGKAQWIFVMDTFLWESQVREAAILSFDQNQLSEKWNSLVYGVGGNQEQLSLNGADIIYYSGVEDNGNTPEDVQEAFRDKLEREELSEDIFGGEAVEDLEPVCWLENKTENLNFSGEASYEGTITDYTETGEKLPETEEYTIPEEQWDLLNGEIGALIDYLDNTQRLSDTQAYPMADLDREDMQHLLSCYTYAHIGDYYRSNGQQGALPVLRKPEEYGLIYSEEAVNHYFLSFVGKEPEGILTDARTGDSPRSSNVTYADGEYLVTTGDGAPIYPARYLHGIHKGNRVIASIEVIMLSNGGNSSLGAYQVEFEIDKESVFGHHIVSIQKFPEVDAAFSGVQASSELQEEGQDHSAAMVRDKNFSTAWVEGVSGVGEGESITLSAGSSQKVHGVRIASGFTKSRDLLAKNGRPTRLRFAFSNGEQLEADLTTAVNDGYENPGVIGHYDEWVNIGVDWSGGKDWMNFISFGQEIETEWIKITIVSAQAGSKYEDTCISELVVY</sequence>